<protein>
    <submittedName>
        <fullName evidence="1">Uncharacterized protein</fullName>
    </submittedName>
</protein>
<name>A0AAV5WGB5_9BILA</name>
<comment type="caution">
    <text evidence="1">The sequence shown here is derived from an EMBL/GenBank/DDBJ whole genome shotgun (WGS) entry which is preliminary data.</text>
</comment>
<reference evidence="1" key="1">
    <citation type="submission" date="2023-10" db="EMBL/GenBank/DDBJ databases">
        <title>Genome assembly of Pristionchus species.</title>
        <authorList>
            <person name="Yoshida K."/>
            <person name="Sommer R.J."/>
        </authorList>
    </citation>
    <scope>NUCLEOTIDE SEQUENCE</scope>
    <source>
        <strain evidence="1">RS5133</strain>
    </source>
</reference>
<proteinExistence type="predicted"/>
<dbReference type="EMBL" id="BTSY01000006">
    <property type="protein sequence ID" value="GMT31291.1"/>
    <property type="molecule type" value="Genomic_DNA"/>
</dbReference>
<keyword evidence="2" id="KW-1185">Reference proteome</keyword>
<feature type="non-terminal residue" evidence="1">
    <location>
        <position position="1"/>
    </location>
</feature>
<accession>A0AAV5WGB5</accession>
<sequence>SAYSDVDGELLESLDDLGESEDTDLVGELGLVVLNLGNDGGGKTGLDLLALLVLLLGGLVGDEDLEDLASGLLGSGRELGNSGAGLLGVSPYLDVLSQTVELVSVVGVSVGVGQLVERHDADSLGDLLLVGVDLSDNFGRKGGSDGLALLPLGLGVLVGAEDLEDVSGGLLGGGRELEHTLLGLHSS</sequence>
<gene>
    <name evidence="1" type="ORF">PFISCL1PPCAC_22585</name>
</gene>
<evidence type="ECO:0000313" key="2">
    <source>
        <dbReference type="Proteomes" id="UP001432322"/>
    </source>
</evidence>
<dbReference type="Proteomes" id="UP001432322">
    <property type="component" value="Unassembled WGS sequence"/>
</dbReference>
<dbReference type="AlphaFoldDB" id="A0AAV5WGB5"/>
<evidence type="ECO:0000313" key="1">
    <source>
        <dbReference type="EMBL" id="GMT31291.1"/>
    </source>
</evidence>
<organism evidence="1 2">
    <name type="scientific">Pristionchus fissidentatus</name>
    <dbReference type="NCBI Taxonomy" id="1538716"/>
    <lineage>
        <taxon>Eukaryota</taxon>
        <taxon>Metazoa</taxon>
        <taxon>Ecdysozoa</taxon>
        <taxon>Nematoda</taxon>
        <taxon>Chromadorea</taxon>
        <taxon>Rhabditida</taxon>
        <taxon>Rhabditina</taxon>
        <taxon>Diplogasteromorpha</taxon>
        <taxon>Diplogasteroidea</taxon>
        <taxon>Neodiplogasteridae</taxon>
        <taxon>Pristionchus</taxon>
    </lineage>
</organism>